<keyword evidence="2" id="KW-1185">Reference proteome</keyword>
<protein>
    <submittedName>
        <fullName evidence="1">Uncharacterized protein</fullName>
    </submittedName>
</protein>
<dbReference type="EMBL" id="CP097463">
    <property type="protein sequence ID" value="WAX56701.1"/>
    <property type="molecule type" value="Genomic_DNA"/>
</dbReference>
<accession>A0ABY7K057</accession>
<proteinExistence type="predicted"/>
<name>A0ABY7K057_9ACTN</name>
<dbReference type="Proteomes" id="UP001164693">
    <property type="component" value="Chromosome"/>
</dbReference>
<evidence type="ECO:0000313" key="2">
    <source>
        <dbReference type="Proteomes" id="UP001164693"/>
    </source>
</evidence>
<gene>
    <name evidence="1" type="ORF">M6B22_19545</name>
</gene>
<organism evidence="1 2">
    <name type="scientific">Jatrophihabitans cynanchi</name>
    <dbReference type="NCBI Taxonomy" id="2944128"/>
    <lineage>
        <taxon>Bacteria</taxon>
        <taxon>Bacillati</taxon>
        <taxon>Actinomycetota</taxon>
        <taxon>Actinomycetes</taxon>
        <taxon>Jatrophihabitantales</taxon>
        <taxon>Jatrophihabitantaceae</taxon>
        <taxon>Jatrophihabitans</taxon>
    </lineage>
</organism>
<evidence type="ECO:0000313" key="1">
    <source>
        <dbReference type="EMBL" id="WAX56701.1"/>
    </source>
</evidence>
<dbReference type="RefSeq" id="WP_269443233.1">
    <property type="nucleotide sequence ID" value="NZ_CP097463.1"/>
</dbReference>
<sequence length="54" mass="6081">MIDSLQQRGLIATTSACIWSRAQEDWDTGKQVLVGSVRVDLTEPHLMIPHNQHP</sequence>
<reference evidence="1" key="1">
    <citation type="submission" date="2022-05" db="EMBL/GenBank/DDBJ databases">
        <title>Jatrophihabitans sp. SB3-54 whole genome sequence.</title>
        <authorList>
            <person name="Suh M.K."/>
            <person name="Eom M.K."/>
            <person name="Kim J.S."/>
            <person name="Kim H.S."/>
            <person name="Do H.E."/>
            <person name="Shin Y.K."/>
            <person name="Lee J.-S."/>
        </authorList>
    </citation>
    <scope>NUCLEOTIDE SEQUENCE</scope>
    <source>
        <strain evidence="1">SB3-54</strain>
    </source>
</reference>